<proteinExistence type="predicted"/>
<name>A0A318IWX1_9NEIS</name>
<gene>
    <name evidence="1" type="ORF">DFR38_1319</name>
</gene>
<dbReference type="EMBL" id="QJKC01000031">
    <property type="protein sequence ID" value="PXX38861.1"/>
    <property type="molecule type" value="Genomic_DNA"/>
</dbReference>
<evidence type="ECO:0000313" key="2">
    <source>
        <dbReference type="Proteomes" id="UP000248395"/>
    </source>
</evidence>
<evidence type="ECO:0000313" key="1">
    <source>
        <dbReference type="EMBL" id="PXX38861.1"/>
    </source>
</evidence>
<organism evidence="1 2">
    <name type="scientific">Aquitalea magnusonii</name>
    <dbReference type="NCBI Taxonomy" id="332411"/>
    <lineage>
        <taxon>Bacteria</taxon>
        <taxon>Pseudomonadati</taxon>
        <taxon>Pseudomonadota</taxon>
        <taxon>Betaproteobacteria</taxon>
        <taxon>Neisseriales</taxon>
        <taxon>Chromobacteriaceae</taxon>
        <taxon>Aquitalea</taxon>
    </lineage>
</organism>
<dbReference type="AlphaFoldDB" id="A0A318IWX1"/>
<keyword evidence="2" id="KW-1185">Reference proteome</keyword>
<reference evidence="1 2" key="1">
    <citation type="submission" date="2018-05" db="EMBL/GenBank/DDBJ databases">
        <title>Genomic Encyclopedia of Type Strains, Phase IV (KMG-IV): sequencing the most valuable type-strain genomes for metagenomic binning, comparative biology and taxonomic classification.</title>
        <authorList>
            <person name="Goeker M."/>
        </authorList>
    </citation>
    <scope>NUCLEOTIDE SEQUENCE [LARGE SCALE GENOMIC DNA]</scope>
    <source>
        <strain evidence="1 2">DSM 25134</strain>
    </source>
</reference>
<sequence>MASTGTAEHQTCFFCEVTIYESFCIGGIHSRIESNPPKVGLIVVQQADCYAAGSEPSA</sequence>
<dbReference type="Proteomes" id="UP000248395">
    <property type="component" value="Unassembled WGS sequence"/>
</dbReference>
<accession>A0A318IWX1</accession>
<protein>
    <submittedName>
        <fullName evidence="1">Uncharacterized protein</fullName>
    </submittedName>
</protein>
<dbReference type="RefSeq" id="WP_158527775.1">
    <property type="nucleotide sequence ID" value="NZ_LNQU01000069.1"/>
</dbReference>
<comment type="caution">
    <text evidence="1">The sequence shown here is derived from an EMBL/GenBank/DDBJ whole genome shotgun (WGS) entry which is preliminary data.</text>
</comment>